<dbReference type="RefSeq" id="WP_108911004.1">
    <property type="nucleotide sequence ID" value="NZ_CP021886.1"/>
</dbReference>
<keyword evidence="1" id="KW-0812">Transmembrane</keyword>
<feature type="transmembrane region" description="Helical" evidence="1">
    <location>
        <begin position="110"/>
        <end position="139"/>
    </location>
</feature>
<keyword evidence="1" id="KW-1133">Transmembrane helix</keyword>
<dbReference type="KEGG" id="had:CDV25_06325"/>
<feature type="transmembrane region" description="Helical" evidence="1">
    <location>
        <begin position="79"/>
        <end position="98"/>
    </location>
</feature>
<dbReference type="Pfam" id="PF04307">
    <property type="entry name" value="YdjM"/>
    <property type="match status" value="1"/>
</dbReference>
<organism evidence="3 4">
    <name type="scientific">Helicobacter apodemus</name>
    <dbReference type="NCBI Taxonomy" id="135569"/>
    <lineage>
        <taxon>Bacteria</taxon>
        <taxon>Pseudomonadati</taxon>
        <taxon>Campylobacterota</taxon>
        <taxon>Epsilonproteobacteria</taxon>
        <taxon>Campylobacterales</taxon>
        <taxon>Helicobacteraceae</taxon>
        <taxon>Helicobacter</taxon>
    </lineage>
</organism>
<evidence type="ECO:0000256" key="1">
    <source>
        <dbReference type="SAM" id="Phobius"/>
    </source>
</evidence>
<dbReference type="EMBL" id="CP021886">
    <property type="protein sequence ID" value="AWI34165.1"/>
    <property type="molecule type" value="Genomic_DNA"/>
</dbReference>
<dbReference type="PANTHER" id="PTHR35531">
    <property type="entry name" value="INNER MEMBRANE PROTEIN YBCI-RELATED"/>
    <property type="match status" value="1"/>
</dbReference>
<dbReference type="InterPro" id="IPR007404">
    <property type="entry name" value="YdjM-like"/>
</dbReference>
<name>A0A2U8FE56_9HELI</name>
<proteinExistence type="predicted"/>
<dbReference type="EMBL" id="CP021886">
    <property type="protein sequence ID" value="AWI34416.1"/>
    <property type="molecule type" value="Genomic_DNA"/>
</dbReference>
<dbReference type="PANTHER" id="PTHR35531:SF1">
    <property type="entry name" value="INNER MEMBRANE PROTEIN YBCI-RELATED"/>
    <property type="match status" value="1"/>
</dbReference>
<dbReference type="KEGG" id="had:CDV25_04845"/>
<evidence type="ECO:0000313" key="4">
    <source>
        <dbReference type="Proteomes" id="UP000244890"/>
    </source>
</evidence>
<protein>
    <submittedName>
        <fullName evidence="3">TcpI</fullName>
    </submittedName>
</protein>
<dbReference type="Proteomes" id="UP000244890">
    <property type="component" value="Chromosome"/>
</dbReference>
<evidence type="ECO:0000313" key="3">
    <source>
        <dbReference type="EMBL" id="AWI34416.1"/>
    </source>
</evidence>
<feature type="transmembrane region" description="Helical" evidence="1">
    <location>
        <begin position="7"/>
        <end position="25"/>
    </location>
</feature>
<dbReference type="OrthoDB" id="5459053at2"/>
<dbReference type="AlphaFoldDB" id="A0A2U8FE56"/>
<accession>A0A2U8FE56</accession>
<keyword evidence="1" id="KW-0472">Membrane</keyword>
<feature type="transmembrane region" description="Helical" evidence="1">
    <location>
        <begin position="160"/>
        <end position="180"/>
    </location>
</feature>
<sequence>MLAKTHITFALSLASVGVFIIQPFIPIESTHLLIFYFAVAFGAIFPDIDEPHSKIGRMFIGVSHLMNAIFGHRGFTHSLPFIIILILLLMVLCNFESVRTFINGFYENALVFLVTGFILGNLLHIVGDMMTLSGVPIFLPFKSKKYFALPKVLRFRTSGLADQVIAYICGALFLGINTLMNPTITNHLQKML</sequence>
<evidence type="ECO:0000313" key="2">
    <source>
        <dbReference type="EMBL" id="AWI34165.1"/>
    </source>
</evidence>
<reference evidence="3 4" key="1">
    <citation type="submission" date="2017-06" db="EMBL/GenBank/DDBJ databases">
        <title>Complete genome of Helicobacter apodemus.</title>
        <authorList>
            <person name="Cho S."/>
        </authorList>
    </citation>
    <scope>NUCLEOTIDE SEQUENCE [LARGE SCALE GENOMIC DNA]</scope>
    <source>
        <strain evidence="3">SCJK1</strain>
        <strain evidence="4">SNUVETPUB-15-01</strain>
    </source>
</reference>
<gene>
    <name evidence="2" type="ORF">CDV25_04845</name>
    <name evidence="3" type="ORF">CDV25_06325</name>
</gene>
<feature type="transmembrane region" description="Helical" evidence="1">
    <location>
        <begin position="31"/>
        <end position="48"/>
    </location>
</feature>